<reference evidence="3 4" key="1">
    <citation type="journal article" date="2014" name="Genome Announc.">
        <title>Genome Sequence and Methylome of Soil Bacterium Gemmatirosa kalamazoonensis KBS708T, a Member of the Rarely Cultivated Gemmatimonadetes Phylum.</title>
        <authorList>
            <person name="Debruyn J.M."/>
            <person name="Radosevich M."/>
            <person name="Wommack K.E."/>
            <person name="Polson S.W."/>
            <person name="Hauser L.J."/>
            <person name="Fawaz M.N."/>
            <person name="Korlach J."/>
            <person name="Tsai Y.C."/>
        </authorList>
    </citation>
    <scope>NUCLEOTIDE SEQUENCE [LARGE SCALE GENOMIC DNA]</scope>
    <source>
        <strain evidence="3 4">KBS708</strain>
    </source>
</reference>
<dbReference type="Pfam" id="PF07593">
    <property type="entry name" value="UnbV_ASPIC"/>
    <property type="match status" value="1"/>
</dbReference>
<sequence>MADTLAAIAARARTSSEPNPFLNRERVASLRGLIAFRTGRETFSYRNWIADELLKAGQTREAIDEIKALLRDAGETEDSVTAWRKPVFDLLAIANLRLGEQENCLANPSANVCILPLDGTARHTKQDGTREAIRRYTQILHYFPDDYGSRYLLNLAWLAVGGYPDSVPPRFRVPGLAPRPNDPFPRFPNVAPAVGLAVTGLAGGLSIDDFDGDGLLDVFTTSWGPNDPVHLFIADGRGGYVDRAAAAGLKGIVGGLNTVHADYDNDGDVDILVLRGAWLGEDGRYPPSLLRNRGDGTFEDVTFAAGLASFHPSQTAAWADFDRDGWLDLFVGAESGVRTGGPSHRSELYRNNHDGTFTEVSHKVGIDLDDFVKGAVWGDVNNDGLPDLFVSVFLGPNRLYVNRGGRSIDTWRFEEQAAVAGVQRPIQSFPTWFFDYDNDGWDDLLVLSYDLRTPLHDMVAREMLGKPLVAVQADGRTVPFEPSRLYHNRGDGTFEDVTRAAGLEDKVMFAMGSNFGDLDNDGWLDFYVGTGNPDLRSVVPNRMFHNVAGRRFEEVSLPGGFAHIQKGHPTAFADLDRDGDEDVFMVIGGAYQGDTATSVLFENPGWPKNAWITLSLEGRAANRSAIGARVEVVAVDAKGATRTVRRTVGTGGSFGSGSLQLHVGLGPATAVRTVRVVWPDAARTTTTYENLAVDRAYHIVQGTAPVALDRPPVPFREAALGAPVGAHAHP</sequence>
<keyword evidence="1" id="KW-0732">Signal</keyword>
<evidence type="ECO:0000259" key="2">
    <source>
        <dbReference type="Pfam" id="PF07593"/>
    </source>
</evidence>
<dbReference type="InterPro" id="IPR011519">
    <property type="entry name" value="UnbV_ASPIC"/>
</dbReference>
<protein>
    <submittedName>
        <fullName evidence="3">ASPIC/UnbV domain protein</fullName>
    </submittedName>
</protein>
<name>W0RHU1_9BACT</name>
<evidence type="ECO:0000313" key="3">
    <source>
        <dbReference type="EMBL" id="AHG89895.1"/>
    </source>
</evidence>
<dbReference type="AlphaFoldDB" id="W0RHU1"/>
<dbReference type="eggNOG" id="COG3118">
    <property type="taxonomic scope" value="Bacteria"/>
</dbReference>
<organism evidence="3 4">
    <name type="scientific">Gemmatirosa kalamazoonensis</name>
    <dbReference type="NCBI Taxonomy" id="861299"/>
    <lineage>
        <taxon>Bacteria</taxon>
        <taxon>Pseudomonadati</taxon>
        <taxon>Gemmatimonadota</taxon>
        <taxon>Gemmatimonadia</taxon>
        <taxon>Gemmatimonadales</taxon>
        <taxon>Gemmatimonadaceae</taxon>
        <taxon>Gemmatirosa</taxon>
    </lineage>
</organism>
<dbReference type="PANTHER" id="PTHR16026">
    <property type="entry name" value="CARTILAGE ACIDIC PROTEIN 1"/>
    <property type="match status" value="1"/>
</dbReference>
<dbReference type="InterPro" id="IPR028994">
    <property type="entry name" value="Integrin_alpha_N"/>
</dbReference>
<dbReference type="Pfam" id="PF13517">
    <property type="entry name" value="FG-GAP_3"/>
    <property type="match status" value="3"/>
</dbReference>
<dbReference type="Gene3D" id="2.130.10.130">
    <property type="entry name" value="Integrin alpha, N-terminal"/>
    <property type="match status" value="2"/>
</dbReference>
<dbReference type="HOGENOM" id="CLU_016956_0_0_0"/>
<dbReference type="Proteomes" id="UP000019151">
    <property type="component" value="Chromosome"/>
</dbReference>
<evidence type="ECO:0000256" key="1">
    <source>
        <dbReference type="ARBA" id="ARBA00022729"/>
    </source>
</evidence>
<dbReference type="EMBL" id="CP007128">
    <property type="protein sequence ID" value="AHG89895.1"/>
    <property type="molecule type" value="Genomic_DNA"/>
</dbReference>
<dbReference type="KEGG" id="gba:J421_2358"/>
<dbReference type="PANTHER" id="PTHR16026:SF0">
    <property type="entry name" value="CARTILAGE ACIDIC PROTEIN 1"/>
    <property type="match status" value="1"/>
</dbReference>
<dbReference type="InterPro" id="IPR027039">
    <property type="entry name" value="Crtac1"/>
</dbReference>
<feature type="domain" description="ASPIC/UnbV" evidence="2">
    <location>
        <begin position="625"/>
        <end position="697"/>
    </location>
</feature>
<accession>W0RHU1</accession>
<dbReference type="STRING" id="861299.J421_2358"/>
<keyword evidence="4" id="KW-1185">Reference proteome</keyword>
<proteinExistence type="predicted"/>
<evidence type="ECO:0000313" key="4">
    <source>
        <dbReference type="Proteomes" id="UP000019151"/>
    </source>
</evidence>
<gene>
    <name evidence="3" type="ORF">J421_2358</name>
</gene>
<dbReference type="SUPFAM" id="SSF69318">
    <property type="entry name" value="Integrin alpha N-terminal domain"/>
    <property type="match status" value="2"/>
</dbReference>
<dbReference type="InParanoid" id="W0RHU1"/>
<dbReference type="InterPro" id="IPR013517">
    <property type="entry name" value="FG-GAP"/>
</dbReference>